<proteinExistence type="predicted"/>
<dbReference type="EMBL" id="CACVBS010000107">
    <property type="protein sequence ID" value="CAA7271371.1"/>
    <property type="molecule type" value="Genomic_DNA"/>
</dbReference>
<accession>A0A8S0WJQ4</accession>
<dbReference type="Proteomes" id="UP000467700">
    <property type="component" value="Unassembled WGS sequence"/>
</dbReference>
<sequence>MSGGGRRSTSGHDSGEDELETTSNGARHTPTRNQEGHTAKMQFASADIEGNSGYWFAVDVRGDDSEEWPRQPVFFDVDFYLQKYQG</sequence>
<gene>
    <name evidence="2" type="ORF">AAE3_LOCUS13605</name>
</gene>
<evidence type="ECO:0000313" key="3">
    <source>
        <dbReference type="Proteomes" id="UP000467700"/>
    </source>
</evidence>
<organism evidence="2 3">
    <name type="scientific">Cyclocybe aegerita</name>
    <name type="common">Black poplar mushroom</name>
    <name type="synonym">Agrocybe aegerita</name>
    <dbReference type="NCBI Taxonomy" id="1973307"/>
    <lineage>
        <taxon>Eukaryota</taxon>
        <taxon>Fungi</taxon>
        <taxon>Dikarya</taxon>
        <taxon>Basidiomycota</taxon>
        <taxon>Agaricomycotina</taxon>
        <taxon>Agaricomycetes</taxon>
        <taxon>Agaricomycetidae</taxon>
        <taxon>Agaricales</taxon>
        <taxon>Agaricineae</taxon>
        <taxon>Bolbitiaceae</taxon>
        <taxon>Cyclocybe</taxon>
    </lineage>
</organism>
<keyword evidence="3" id="KW-1185">Reference proteome</keyword>
<feature type="region of interest" description="Disordered" evidence="1">
    <location>
        <begin position="1"/>
        <end position="44"/>
    </location>
</feature>
<evidence type="ECO:0000313" key="2">
    <source>
        <dbReference type="EMBL" id="CAA7271371.1"/>
    </source>
</evidence>
<evidence type="ECO:0000256" key="1">
    <source>
        <dbReference type="SAM" id="MobiDB-lite"/>
    </source>
</evidence>
<dbReference type="AlphaFoldDB" id="A0A8S0WJQ4"/>
<reference evidence="2 3" key="1">
    <citation type="submission" date="2020-01" db="EMBL/GenBank/DDBJ databases">
        <authorList>
            <person name="Gupta K D."/>
        </authorList>
    </citation>
    <scope>NUCLEOTIDE SEQUENCE [LARGE SCALE GENOMIC DNA]</scope>
</reference>
<comment type="caution">
    <text evidence="2">The sequence shown here is derived from an EMBL/GenBank/DDBJ whole genome shotgun (WGS) entry which is preliminary data.</text>
</comment>
<name>A0A8S0WJQ4_CYCAE</name>
<protein>
    <submittedName>
        <fullName evidence="2">Uncharacterized protein</fullName>
    </submittedName>
</protein>